<reference evidence="9" key="1">
    <citation type="journal article" date="2021" name="Front. Plant Sci.">
        <title>Chromosome-Scale Genome Assembly for Chinese Sour Jujube and Insights Into Its Genome Evolution and Domestication Signature.</title>
        <authorList>
            <person name="Shen L.-Y."/>
            <person name="Luo H."/>
            <person name="Wang X.-L."/>
            <person name="Wang X.-M."/>
            <person name="Qiu X.-J."/>
            <person name="Liu H."/>
            <person name="Zhou S.-S."/>
            <person name="Jia K.-H."/>
            <person name="Nie S."/>
            <person name="Bao Y.-T."/>
            <person name="Zhang R.-G."/>
            <person name="Yun Q.-Z."/>
            <person name="Chai Y.-H."/>
            <person name="Lu J.-Y."/>
            <person name="Li Y."/>
            <person name="Zhao S.-W."/>
            <person name="Mao J.-F."/>
            <person name="Jia S.-G."/>
            <person name="Mao Y.-M."/>
        </authorList>
    </citation>
    <scope>NUCLEOTIDE SEQUENCE</scope>
    <source>
        <strain evidence="9">AT0</strain>
        <tissue evidence="9">Leaf</tissue>
    </source>
</reference>
<keyword evidence="4" id="KW-0611">Plant defense</keyword>
<name>A0A978UEN2_ZIZJJ</name>
<feature type="transmembrane region" description="Helical" evidence="8">
    <location>
        <begin position="32"/>
        <end position="56"/>
    </location>
</feature>
<keyword evidence="3 8" id="KW-0812">Transmembrane</keyword>
<keyword evidence="7" id="KW-0568">Pathogenesis-related protein</keyword>
<dbReference type="EMBL" id="JAEACU010000012">
    <property type="protein sequence ID" value="KAH7513225.1"/>
    <property type="molecule type" value="Genomic_DNA"/>
</dbReference>
<evidence type="ECO:0000256" key="2">
    <source>
        <dbReference type="ARBA" id="ARBA00006574"/>
    </source>
</evidence>
<dbReference type="GO" id="GO:0006952">
    <property type="term" value="P:defense response"/>
    <property type="evidence" value="ECO:0007669"/>
    <property type="project" value="UniProtKB-KW"/>
</dbReference>
<dbReference type="InterPro" id="IPR004326">
    <property type="entry name" value="Mlo"/>
</dbReference>
<accession>A0A978UEN2</accession>
<evidence type="ECO:0000256" key="7">
    <source>
        <dbReference type="ARBA" id="ARBA00023265"/>
    </source>
</evidence>
<dbReference type="PANTHER" id="PTHR31942:SF128">
    <property type="entry name" value="MLO-LIKE PROTEIN"/>
    <property type="match status" value="1"/>
</dbReference>
<dbReference type="PANTHER" id="PTHR31942">
    <property type="entry name" value="MLO-LIKE PROTEIN 1"/>
    <property type="match status" value="1"/>
</dbReference>
<evidence type="ECO:0000256" key="3">
    <source>
        <dbReference type="ARBA" id="ARBA00022692"/>
    </source>
</evidence>
<keyword evidence="6 8" id="KW-0472">Membrane</keyword>
<proteinExistence type="inferred from homology"/>
<keyword evidence="5 8" id="KW-1133">Transmembrane helix</keyword>
<evidence type="ECO:0000256" key="1">
    <source>
        <dbReference type="ARBA" id="ARBA00004141"/>
    </source>
</evidence>
<comment type="similarity">
    <text evidence="2">Belongs to the MLO family.</text>
</comment>
<comment type="caution">
    <text evidence="9">The sequence shown here is derived from an EMBL/GenBank/DDBJ whole genome shotgun (WGS) entry which is preliminary data.</text>
</comment>
<dbReference type="Pfam" id="PF03094">
    <property type="entry name" value="Mlo"/>
    <property type="match status" value="1"/>
</dbReference>
<evidence type="ECO:0000313" key="9">
    <source>
        <dbReference type="EMBL" id="KAH7513225.1"/>
    </source>
</evidence>
<organism evidence="9 10">
    <name type="scientific">Ziziphus jujuba var. spinosa</name>
    <dbReference type="NCBI Taxonomy" id="714518"/>
    <lineage>
        <taxon>Eukaryota</taxon>
        <taxon>Viridiplantae</taxon>
        <taxon>Streptophyta</taxon>
        <taxon>Embryophyta</taxon>
        <taxon>Tracheophyta</taxon>
        <taxon>Spermatophyta</taxon>
        <taxon>Magnoliopsida</taxon>
        <taxon>eudicotyledons</taxon>
        <taxon>Gunneridae</taxon>
        <taxon>Pentapetalae</taxon>
        <taxon>rosids</taxon>
        <taxon>fabids</taxon>
        <taxon>Rosales</taxon>
        <taxon>Rhamnaceae</taxon>
        <taxon>Paliureae</taxon>
        <taxon>Ziziphus</taxon>
    </lineage>
</organism>
<evidence type="ECO:0000256" key="5">
    <source>
        <dbReference type="ARBA" id="ARBA00022989"/>
    </source>
</evidence>
<sequence>MATLCSFDYYLISRDKAPSHHNKDVWFNWPRLILYLIHFVLFQNGFQFAFLAWALFEFGLKSCFHEKVECIVIRISIGILIQILCSYVTLPLCALVTKRQLHKNGTTTQETRKAEQAFKFNQFASDTNIIHVPLSIYCTINNVNKKAVVKHPQECPISRMKVGRVKSPSHHPILLQPIMVFQISMRFPFKPGNFHPTNQKRFED</sequence>
<evidence type="ECO:0000313" key="10">
    <source>
        <dbReference type="Proteomes" id="UP000813462"/>
    </source>
</evidence>
<gene>
    <name evidence="9" type="ORF">FEM48_Zijuj12G0174000</name>
</gene>
<feature type="transmembrane region" description="Helical" evidence="8">
    <location>
        <begin position="68"/>
        <end position="90"/>
    </location>
</feature>
<comment type="subcellular location">
    <subcellularLocation>
        <location evidence="1">Membrane</location>
        <topology evidence="1">Multi-pass membrane protein</topology>
    </subcellularLocation>
</comment>
<protein>
    <submittedName>
        <fullName evidence="9">Uncharacterized protein</fullName>
    </submittedName>
</protein>
<evidence type="ECO:0000256" key="6">
    <source>
        <dbReference type="ARBA" id="ARBA00023136"/>
    </source>
</evidence>
<evidence type="ECO:0000256" key="4">
    <source>
        <dbReference type="ARBA" id="ARBA00022821"/>
    </source>
</evidence>
<dbReference type="Proteomes" id="UP000813462">
    <property type="component" value="Unassembled WGS sequence"/>
</dbReference>
<dbReference type="AlphaFoldDB" id="A0A978UEN2"/>
<dbReference type="GO" id="GO:0016020">
    <property type="term" value="C:membrane"/>
    <property type="evidence" value="ECO:0007669"/>
    <property type="project" value="UniProtKB-SubCell"/>
</dbReference>
<evidence type="ECO:0000256" key="8">
    <source>
        <dbReference type="SAM" id="Phobius"/>
    </source>
</evidence>